<dbReference type="CDD" id="cd05471">
    <property type="entry name" value="pepsin_like"/>
    <property type="match status" value="1"/>
</dbReference>
<dbReference type="PROSITE" id="PS51767">
    <property type="entry name" value="PEPTIDASE_A1"/>
    <property type="match status" value="1"/>
</dbReference>
<dbReference type="PANTHER" id="PTHR47966:SF45">
    <property type="entry name" value="PEPTIDASE A1 DOMAIN-CONTAINING PROTEIN"/>
    <property type="match status" value="1"/>
</dbReference>
<proteinExistence type="inferred from homology"/>
<comment type="caution">
    <text evidence="4">The sequence shown here is derived from an EMBL/GenBank/DDBJ whole genome shotgun (WGS) entry which is preliminary data.</text>
</comment>
<dbReference type="PANTHER" id="PTHR47966">
    <property type="entry name" value="BETA-SITE APP-CLEAVING ENZYME, ISOFORM A-RELATED"/>
    <property type="match status" value="1"/>
</dbReference>
<protein>
    <recommendedName>
        <fullName evidence="3">Peptidase A1 domain-containing protein</fullName>
    </recommendedName>
</protein>
<sequence length="431" mass="47983">MLTPLFLLTLVSLTMGYVYKMPLVRVEPQRIQMMREGKWAMALEQMNAERLMRKASAGAVYNQSLTGYHDVEYIGNITIGTPEKIFQVLLETGTADFWVPDASCAPPPRIKGCDESECDAGATCKIFCPKVELCCGGPGGMLAERKYTCTGKNVYDPTKSATYVKMEGSWLFEYNNGFVQGLYANDTVRFGTEGEHRLTVPGTGFGRAVRISKYLMNSRFDGVLGLGFTSLALTETIQPFVRAHRLGLVEPIFTVHMRQVGVADNVYGGAFTWGGIDTENCGNLIAYQEVSLVWFWQFRLRNVSVGSYVSNTGWDVALDTASAFIGAPHSVVKGIAKALDAEYSPEEDAYFVDCDGYPKLQFGIGENIYTVKGDNFKLTLEEYKCILPIYAMDSVFLGPSWIFGAPFMRQYCTIFDMKMFRIGFANSLQEE</sequence>
<keyword evidence="2" id="KW-0732">Signal</keyword>
<feature type="chain" id="PRO_5047048614" description="Peptidase A1 domain-containing protein" evidence="2">
    <location>
        <begin position="17"/>
        <end position="431"/>
    </location>
</feature>
<dbReference type="InterPro" id="IPR001461">
    <property type="entry name" value="Aspartic_peptidase_A1"/>
</dbReference>
<evidence type="ECO:0000256" key="2">
    <source>
        <dbReference type="SAM" id="SignalP"/>
    </source>
</evidence>
<gene>
    <name evidence="4" type="primary">Necator_chrV.g20012</name>
    <name evidence="4" type="ORF">RB195_015220</name>
</gene>
<dbReference type="InterPro" id="IPR034164">
    <property type="entry name" value="Pepsin-like_dom"/>
</dbReference>
<evidence type="ECO:0000313" key="5">
    <source>
        <dbReference type="Proteomes" id="UP001303046"/>
    </source>
</evidence>
<dbReference type="EMBL" id="JAVFWL010000005">
    <property type="protein sequence ID" value="KAK6757264.1"/>
    <property type="molecule type" value="Genomic_DNA"/>
</dbReference>
<reference evidence="4 5" key="1">
    <citation type="submission" date="2023-08" db="EMBL/GenBank/DDBJ databases">
        <title>A Necator americanus chromosomal reference genome.</title>
        <authorList>
            <person name="Ilik V."/>
            <person name="Petrzelkova K.J."/>
            <person name="Pardy F."/>
            <person name="Fuh T."/>
            <person name="Niatou-Singa F.S."/>
            <person name="Gouil Q."/>
            <person name="Baker L."/>
            <person name="Ritchie M.E."/>
            <person name="Jex A.R."/>
            <person name="Gazzola D."/>
            <person name="Li H."/>
            <person name="Toshio Fujiwara R."/>
            <person name="Zhan B."/>
            <person name="Aroian R.V."/>
            <person name="Pafco B."/>
            <person name="Schwarz E.M."/>
        </authorList>
    </citation>
    <scope>NUCLEOTIDE SEQUENCE [LARGE SCALE GENOMIC DNA]</scope>
    <source>
        <strain evidence="4 5">Aroian</strain>
        <tissue evidence="4">Whole animal</tissue>
    </source>
</reference>
<evidence type="ECO:0000313" key="4">
    <source>
        <dbReference type="EMBL" id="KAK6757264.1"/>
    </source>
</evidence>
<dbReference type="PRINTS" id="PR00792">
    <property type="entry name" value="PEPSIN"/>
</dbReference>
<dbReference type="Proteomes" id="UP001303046">
    <property type="component" value="Unassembled WGS sequence"/>
</dbReference>
<comment type="similarity">
    <text evidence="1">Belongs to the peptidase A1 family.</text>
</comment>
<dbReference type="SUPFAM" id="SSF50630">
    <property type="entry name" value="Acid proteases"/>
    <property type="match status" value="1"/>
</dbReference>
<feature type="signal peptide" evidence="2">
    <location>
        <begin position="1"/>
        <end position="16"/>
    </location>
</feature>
<feature type="domain" description="Peptidase A1" evidence="3">
    <location>
        <begin position="73"/>
        <end position="425"/>
    </location>
</feature>
<evidence type="ECO:0000259" key="3">
    <source>
        <dbReference type="PROSITE" id="PS51767"/>
    </source>
</evidence>
<evidence type="ECO:0000256" key="1">
    <source>
        <dbReference type="ARBA" id="ARBA00007447"/>
    </source>
</evidence>
<dbReference type="Pfam" id="PF00026">
    <property type="entry name" value="Asp"/>
    <property type="match status" value="1"/>
</dbReference>
<dbReference type="InterPro" id="IPR021109">
    <property type="entry name" value="Peptidase_aspartic_dom_sf"/>
</dbReference>
<accession>A0ABR1E3I9</accession>
<dbReference type="Gene3D" id="2.40.70.10">
    <property type="entry name" value="Acid Proteases"/>
    <property type="match status" value="2"/>
</dbReference>
<dbReference type="InterPro" id="IPR033121">
    <property type="entry name" value="PEPTIDASE_A1"/>
</dbReference>
<keyword evidence="5" id="KW-1185">Reference proteome</keyword>
<name>A0ABR1E3I9_NECAM</name>
<organism evidence="4 5">
    <name type="scientific">Necator americanus</name>
    <name type="common">Human hookworm</name>
    <dbReference type="NCBI Taxonomy" id="51031"/>
    <lineage>
        <taxon>Eukaryota</taxon>
        <taxon>Metazoa</taxon>
        <taxon>Ecdysozoa</taxon>
        <taxon>Nematoda</taxon>
        <taxon>Chromadorea</taxon>
        <taxon>Rhabditida</taxon>
        <taxon>Rhabditina</taxon>
        <taxon>Rhabditomorpha</taxon>
        <taxon>Strongyloidea</taxon>
        <taxon>Ancylostomatidae</taxon>
        <taxon>Bunostominae</taxon>
        <taxon>Necator</taxon>
    </lineage>
</organism>